<dbReference type="EMBL" id="JAACNH010000008">
    <property type="protein sequence ID" value="KAG8434188.1"/>
    <property type="molecule type" value="Genomic_DNA"/>
</dbReference>
<accession>A0A8T2IT67</accession>
<dbReference type="Proteomes" id="UP000812440">
    <property type="component" value="Chromosome 7"/>
</dbReference>
<comment type="caution">
    <text evidence="1">The sequence shown here is derived from an EMBL/GenBank/DDBJ whole genome shotgun (WGS) entry which is preliminary data.</text>
</comment>
<proteinExistence type="predicted"/>
<protein>
    <submittedName>
        <fullName evidence="1">Uncharacterized protein</fullName>
    </submittedName>
</protein>
<reference evidence="1" key="1">
    <citation type="thesis" date="2020" institute="ProQuest LLC" country="789 East Eisenhower Parkway, Ann Arbor, MI, USA">
        <title>Comparative Genomics and Chromosome Evolution.</title>
        <authorList>
            <person name="Mudd A.B."/>
        </authorList>
    </citation>
    <scope>NUCLEOTIDE SEQUENCE</scope>
    <source>
        <strain evidence="1">Female2</strain>
        <tissue evidence="1">Blood</tissue>
    </source>
</reference>
<gene>
    <name evidence="1" type="ORF">GDO86_012528</name>
</gene>
<dbReference type="AlphaFoldDB" id="A0A8T2IT67"/>
<evidence type="ECO:0000313" key="1">
    <source>
        <dbReference type="EMBL" id="KAG8434188.1"/>
    </source>
</evidence>
<organism evidence="1 2">
    <name type="scientific">Hymenochirus boettgeri</name>
    <name type="common">Congo dwarf clawed frog</name>
    <dbReference type="NCBI Taxonomy" id="247094"/>
    <lineage>
        <taxon>Eukaryota</taxon>
        <taxon>Metazoa</taxon>
        <taxon>Chordata</taxon>
        <taxon>Craniata</taxon>
        <taxon>Vertebrata</taxon>
        <taxon>Euteleostomi</taxon>
        <taxon>Amphibia</taxon>
        <taxon>Batrachia</taxon>
        <taxon>Anura</taxon>
        <taxon>Pipoidea</taxon>
        <taxon>Pipidae</taxon>
        <taxon>Pipinae</taxon>
        <taxon>Hymenochirus</taxon>
    </lineage>
</organism>
<keyword evidence="2" id="KW-1185">Reference proteome</keyword>
<evidence type="ECO:0000313" key="2">
    <source>
        <dbReference type="Proteomes" id="UP000812440"/>
    </source>
</evidence>
<sequence>MIRCFPLLSGKKHSLEYCYLCFGSLLNSTSWASLNCPVLKVCKLLCRKRVQCLNHRMFYCNIKKGGGLSSRFIIYTSSLCCVFFL</sequence>
<name>A0A8T2IT67_9PIPI</name>